<evidence type="ECO:0000313" key="2">
    <source>
        <dbReference type="Proteomes" id="UP000245124"/>
    </source>
</evidence>
<name>A0A2R5G4U3_NOSCO</name>
<gene>
    <name evidence="1" type="ORF">NIES4072_67730</name>
</gene>
<dbReference type="EMBL" id="BDUD01000002">
    <property type="protein sequence ID" value="GBG23061.1"/>
    <property type="molecule type" value="Genomic_DNA"/>
</dbReference>
<keyword evidence="2" id="KW-1185">Reference proteome</keyword>
<organism evidence="1 2">
    <name type="scientific">Nostoc commune NIES-4072</name>
    <dbReference type="NCBI Taxonomy" id="2005467"/>
    <lineage>
        <taxon>Bacteria</taxon>
        <taxon>Bacillati</taxon>
        <taxon>Cyanobacteriota</taxon>
        <taxon>Cyanophyceae</taxon>
        <taxon>Nostocales</taxon>
        <taxon>Nostocaceae</taxon>
        <taxon>Nostoc</taxon>
    </lineage>
</organism>
<evidence type="ECO:0000313" key="1">
    <source>
        <dbReference type="EMBL" id="GBG23061.1"/>
    </source>
</evidence>
<sequence>MAKRERTFISIEIDPSKKADFVAKVKSENKNVTEVLTNWIDGYLGVAGGIDVVDLKKRVEAIEQALKEGDIMGESAA</sequence>
<dbReference type="Proteomes" id="UP000245124">
    <property type="component" value="Unassembled WGS sequence"/>
</dbReference>
<protein>
    <submittedName>
        <fullName evidence="1">Uncharacterized protein</fullName>
    </submittedName>
</protein>
<reference evidence="1 2" key="1">
    <citation type="submission" date="2017-06" db="EMBL/GenBank/DDBJ databases">
        <title>Genome sequencing of cyanobaciteial culture collection at National Institute for Environmental Studies (NIES).</title>
        <authorList>
            <person name="Hirose Y."/>
            <person name="Shimura Y."/>
            <person name="Fujisawa T."/>
            <person name="Nakamura Y."/>
            <person name="Kawachi M."/>
        </authorList>
    </citation>
    <scope>NUCLEOTIDE SEQUENCE [LARGE SCALE GENOMIC DNA]</scope>
    <source>
        <strain evidence="1 2">NIES-4072</strain>
    </source>
</reference>
<dbReference type="OrthoDB" id="515081at2"/>
<dbReference type="RefSeq" id="WP_069071877.1">
    <property type="nucleotide sequence ID" value="NZ_BDUD01000002.1"/>
</dbReference>
<accession>A0A2R5G4U3</accession>
<proteinExistence type="predicted"/>
<comment type="caution">
    <text evidence="1">The sequence shown here is derived from an EMBL/GenBank/DDBJ whole genome shotgun (WGS) entry which is preliminary data.</text>
</comment>
<dbReference type="AlphaFoldDB" id="A0A2R5G4U3"/>